<proteinExistence type="predicted"/>
<keyword evidence="3" id="KW-1185">Reference proteome</keyword>
<dbReference type="AlphaFoldDB" id="A0A3Q8S708"/>
<evidence type="ECO:0000256" key="1">
    <source>
        <dbReference type="SAM" id="SignalP"/>
    </source>
</evidence>
<keyword evidence="1" id="KW-0732">Signal</keyword>
<name>A0A3Q8S708_9FIRM</name>
<evidence type="ECO:0000313" key="2">
    <source>
        <dbReference type="EMBL" id="AZK43878.1"/>
    </source>
</evidence>
<organism evidence="2 3">
    <name type="scientific">Erysipelothrix piscisicarius</name>
    <dbReference type="NCBI Taxonomy" id="2485784"/>
    <lineage>
        <taxon>Bacteria</taxon>
        <taxon>Bacillati</taxon>
        <taxon>Bacillota</taxon>
        <taxon>Erysipelotrichia</taxon>
        <taxon>Erysipelotrichales</taxon>
        <taxon>Erysipelotrichaceae</taxon>
        <taxon>Erysipelothrix</taxon>
    </lineage>
</organism>
<gene>
    <name evidence="2" type="ORF">EEI45_02955</name>
</gene>
<dbReference type="KEGG" id="eri:EEI45_02955"/>
<reference evidence="2 3" key="1">
    <citation type="journal article" date="2020" name="Int. J. Syst. Evol. Microbiol.">
        <title>Description of Erysipelothrix piscisicarius sp. nov., an emergent fish pathogen, and assessment of virulence using a tiger barb (Puntigrus tetrazona) infection model.</title>
        <authorList>
            <person name="Pomaranski E.K."/>
            <person name="Griffin M.J."/>
            <person name="Camus A.C."/>
            <person name="Armwood A.R."/>
            <person name="Shelley J."/>
            <person name="Waldbieser G.C."/>
            <person name="LaFrentz B.R."/>
            <person name="Garcia J.C."/>
            <person name="Yanong R."/>
            <person name="Soto E."/>
        </authorList>
    </citation>
    <scope>NUCLEOTIDE SEQUENCE [LARGE SCALE GENOMIC DNA]</scope>
    <source>
        <strain evidence="2 3">15TAL0474</strain>
    </source>
</reference>
<feature type="signal peptide" evidence="1">
    <location>
        <begin position="1"/>
        <end position="24"/>
    </location>
</feature>
<evidence type="ECO:0000313" key="3">
    <source>
        <dbReference type="Proteomes" id="UP000278804"/>
    </source>
</evidence>
<dbReference type="Proteomes" id="UP000278804">
    <property type="component" value="Chromosome"/>
</dbReference>
<sequence length="345" mass="39902">MFKIKKLLCVGLLLPLSGCGTTLGSDSIQIQPFDLSTPLIESSIAKTDHDVYFVENASLYYYNINRQKVARLTGMSFADDQEVENDRISYTRYFESFVQDSDLIYYGDYLYGLFARMSAEGGSAYSLGRLNRKGEAYEEVLRFETLPLRFRIDSGFIYVLFEDEVTGGSIIEVYDHHFKLIERNLYPESIQTYQFFIDKGQLRIPEEPLTVYEDETMRLYYEIHRTTDDSNTSLENARVTAVFSKGDYEIRLDNKIIMYANKDYFYTSSLDGIQAYEQYDHNGTLISSVVHAETITSRGPESAMFTRSDFSLMLRVVDDRYVFGKSQEAHFICDLAMKECDYLVK</sequence>
<evidence type="ECO:0008006" key="4">
    <source>
        <dbReference type="Google" id="ProtNLM"/>
    </source>
</evidence>
<dbReference type="EMBL" id="CP034234">
    <property type="protein sequence ID" value="AZK43878.1"/>
    <property type="molecule type" value="Genomic_DNA"/>
</dbReference>
<protein>
    <recommendedName>
        <fullName evidence="4">Lipoprotein</fullName>
    </recommendedName>
</protein>
<feature type="chain" id="PRO_5038535190" description="Lipoprotein" evidence="1">
    <location>
        <begin position="25"/>
        <end position="345"/>
    </location>
</feature>
<accession>A0A3Q8S708</accession>
<dbReference type="RefSeq" id="WP_125164088.1">
    <property type="nucleotide sequence ID" value="NZ_CP034234.1"/>
</dbReference>